<dbReference type="STRING" id="1834516.BL253_10065"/>
<protein>
    <submittedName>
        <fullName evidence="2">Sterol-binding protein</fullName>
    </submittedName>
</protein>
<reference evidence="3" key="1">
    <citation type="submission" date="2016-10" db="EMBL/GenBank/DDBJ databases">
        <title>Frankia sp. NRRL B-16386 Genome sequencing.</title>
        <authorList>
            <person name="Ghodhbane-Gtari F."/>
            <person name="Swanson E."/>
            <person name="Gueddou A."/>
            <person name="Hezbri K."/>
            <person name="Ktari K."/>
            <person name="Nouioui I."/>
            <person name="Morris K."/>
            <person name="Simpson S."/>
            <person name="Abebe-Akele F."/>
            <person name="Thomas K."/>
            <person name="Gtari M."/>
            <person name="Tisa L.S."/>
        </authorList>
    </citation>
    <scope>NUCLEOTIDE SEQUENCE [LARGE SCALE GENOMIC DNA]</scope>
    <source>
        <strain evidence="3">NRRL B-16386</strain>
    </source>
</reference>
<feature type="domain" description="SCP2" evidence="1">
    <location>
        <begin position="42"/>
        <end position="140"/>
    </location>
</feature>
<evidence type="ECO:0000259" key="1">
    <source>
        <dbReference type="Pfam" id="PF02036"/>
    </source>
</evidence>
<evidence type="ECO:0000313" key="3">
    <source>
        <dbReference type="Proteomes" id="UP000188929"/>
    </source>
</evidence>
<dbReference type="SUPFAM" id="SSF55718">
    <property type="entry name" value="SCP-like"/>
    <property type="match status" value="1"/>
</dbReference>
<dbReference type="OrthoDB" id="5243187at2"/>
<dbReference type="EMBL" id="MOMC01000017">
    <property type="protein sequence ID" value="ONH31210.1"/>
    <property type="molecule type" value="Genomic_DNA"/>
</dbReference>
<evidence type="ECO:0000313" key="2">
    <source>
        <dbReference type="EMBL" id="ONH31210.1"/>
    </source>
</evidence>
<dbReference type="Proteomes" id="UP000188929">
    <property type="component" value="Unassembled WGS sequence"/>
</dbReference>
<dbReference type="Pfam" id="PF02036">
    <property type="entry name" value="SCP2"/>
    <property type="match status" value="1"/>
</dbReference>
<keyword evidence="3" id="KW-1185">Reference proteome</keyword>
<sequence>MSQTLPDLNTLSLEQLVSYTAGLSDASLEDLMSGPERSVLLDEYLDRMAKQADPNKIKDQNAVVHFHITDRPGGGADNYEMVIRDGACVINRQPVENAKVTVTLDGVRFVKLISGTADPTKMFLTRKLKISGDMIFGGKVLGWFDFPTP</sequence>
<dbReference type="AlphaFoldDB" id="A0A1V2IDW2"/>
<dbReference type="InterPro" id="IPR003033">
    <property type="entry name" value="SCP2_sterol-bd_dom"/>
</dbReference>
<dbReference type="Gene3D" id="3.30.1050.10">
    <property type="entry name" value="SCP2 sterol-binding domain"/>
    <property type="match status" value="1"/>
</dbReference>
<dbReference type="InterPro" id="IPR036527">
    <property type="entry name" value="SCP2_sterol-bd_dom_sf"/>
</dbReference>
<organism evidence="2 3">
    <name type="scientific">Pseudofrankia asymbiotica</name>
    <dbReference type="NCBI Taxonomy" id="1834516"/>
    <lineage>
        <taxon>Bacteria</taxon>
        <taxon>Bacillati</taxon>
        <taxon>Actinomycetota</taxon>
        <taxon>Actinomycetes</taxon>
        <taxon>Frankiales</taxon>
        <taxon>Frankiaceae</taxon>
        <taxon>Pseudofrankia</taxon>
    </lineage>
</organism>
<name>A0A1V2IDW2_9ACTN</name>
<accession>A0A1V2IDW2</accession>
<proteinExistence type="predicted"/>
<comment type="caution">
    <text evidence="2">The sequence shown here is derived from an EMBL/GenBank/DDBJ whole genome shotgun (WGS) entry which is preliminary data.</text>
</comment>
<dbReference type="RefSeq" id="WP_076815797.1">
    <property type="nucleotide sequence ID" value="NZ_MOMC01000017.1"/>
</dbReference>
<gene>
    <name evidence="2" type="ORF">BL253_10065</name>
</gene>